<dbReference type="EMBL" id="JRKL02000997">
    <property type="protein sequence ID" value="KAF3966741.1"/>
    <property type="molecule type" value="Genomic_DNA"/>
</dbReference>
<dbReference type="OrthoDB" id="1663868at2759"/>
<dbReference type="AlphaFoldDB" id="A0A8J4R620"/>
<sequence>MMGLSYIGCCSVKVEAYKDIEDDNTEDSEDDDDENKMEDEEFCGQYCVICSNLDISRKRFILPRLGFRIGAIVVVAPLTFWEKGRKWHDDCIDKIILVIFPMLGLSYTGCYNAKAKKDEDIRDENTEDCEDHGDEDEMEAPPPSATQKSKGTSSTTLIGFDWQFILTGLGFGVGAAVVVVPLTFWEKGRKWHDDCIDKILLVILPMMGLSYTGCYNAKVEAEEDIEDENTEDSEDDDDDDEMEDDEFRGRYCVICSKLDISRKRVIHDPLCACHNSPPLSSSSSTSSSSS</sequence>
<evidence type="ECO:0000313" key="4">
    <source>
        <dbReference type="Proteomes" id="UP000737018"/>
    </source>
</evidence>
<keyword evidence="2" id="KW-0812">Transmembrane</keyword>
<protein>
    <submittedName>
        <fullName evidence="3">Uncharacterized protein</fullName>
    </submittedName>
</protein>
<name>A0A8J4R620_9ROSI</name>
<comment type="caution">
    <text evidence="3">The sequence shown here is derived from an EMBL/GenBank/DDBJ whole genome shotgun (WGS) entry which is preliminary data.</text>
</comment>
<keyword evidence="2" id="KW-0472">Membrane</keyword>
<organism evidence="3 4">
    <name type="scientific">Castanea mollissima</name>
    <name type="common">Chinese chestnut</name>
    <dbReference type="NCBI Taxonomy" id="60419"/>
    <lineage>
        <taxon>Eukaryota</taxon>
        <taxon>Viridiplantae</taxon>
        <taxon>Streptophyta</taxon>
        <taxon>Embryophyta</taxon>
        <taxon>Tracheophyta</taxon>
        <taxon>Spermatophyta</taxon>
        <taxon>Magnoliopsida</taxon>
        <taxon>eudicotyledons</taxon>
        <taxon>Gunneridae</taxon>
        <taxon>Pentapetalae</taxon>
        <taxon>rosids</taxon>
        <taxon>fabids</taxon>
        <taxon>Fagales</taxon>
        <taxon>Fagaceae</taxon>
        <taxon>Castanea</taxon>
    </lineage>
</organism>
<feature type="region of interest" description="Disordered" evidence="1">
    <location>
        <begin position="222"/>
        <end position="244"/>
    </location>
</feature>
<reference evidence="3" key="1">
    <citation type="submission" date="2020-03" db="EMBL/GenBank/DDBJ databases">
        <title>Castanea mollissima Vanexum genome sequencing.</title>
        <authorList>
            <person name="Staton M."/>
        </authorList>
    </citation>
    <scope>NUCLEOTIDE SEQUENCE</scope>
    <source>
        <tissue evidence="3">Leaf</tissue>
    </source>
</reference>
<keyword evidence="2" id="KW-1133">Transmembrane helix</keyword>
<keyword evidence="4" id="KW-1185">Reference proteome</keyword>
<gene>
    <name evidence="3" type="ORF">CMV_009182</name>
</gene>
<feature type="compositionally biased region" description="Acidic residues" evidence="1">
    <location>
        <begin position="125"/>
        <end position="139"/>
    </location>
</feature>
<dbReference type="Proteomes" id="UP000737018">
    <property type="component" value="Unassembled WGS sequence"/>
</dbReference>
<feature type="region of interest" description="Disordered" evidence="1">
    <location>
        <begin position="121"/>
        <end position="152"/>
    </location>
</feature>
<proteinExistence type="predicted"/>
<evidence type="ECO:0000256" key="2">
    <source>
        <dbReference type="SAM" id="Phobius"/>
    </source>
</evidence>
<feature type="transmembrane region" description="Helical" evidence="2">
    <location>
        <begin position="65"/>
        <end position="81"/>
    </location>
</feature>
<evidence type="ECO:0000256" key="1">
    <source>
        <dbReference type="SAM" id="MobiDB-lite"/>
    </source>
</evidence>
<evidence type="ECO:0000313" key="3">
    <source>
        <dbReference type="EMBL" id="KAF3966741.1"/>
    </source>
</evidence>
<accession>A0A8J4R620</accession>
<feature type="transmembrane region" description="Helical" evidence="2">
    <location>
        <begin position="162"/>
        <end position="184"/>
    </location>
</feature>